<dbReference type="InterPro" id="IPR006162">
    <property type="entry name" value="Ppantetheine_attach_site"/>
</dbReference>
<dbReference type="InterPro" id="IPR042099">
    <property type="entry name" value="ANL_N_sf"/>
</dbReference>
<dbReference type="InterPro" id="IPR020845">
    <property type="entry name" value="AMP-binding_CS"/>
</dbReference>
<dbReference type="InterPro" id="IPR009081">
    <property type="entry name" value="PP-bd_ACP"/>
</dbReference>
<dbReference type="OMA" id="QTKFMSQ"/>
<dbReference type="Pfam" id="PF07993">
    <property type="entry name" value="NAD_binding_4"/>
    <property type="match status" value="1"/>
</dbReference>
<feature type="compositionally biased region" description="Low complexity" evidence="4">
    <location>
        <begin position="983"/>
        <end position="994"/>
    </location>
</feature>
<dbReference type="SMART" id="SM00823">
    <property type="entry name" value="PKS_PP"/>
    <property type="match status" value="1"/>
</dbReference>
<dbReference type="Proteomes" id="UP000002499">
    <property type="component" value="Unassembled WGS sequence"/>
</dbReference>
<evidence type="ECO:0000313" key="6">
    <source>
        <dbReference type="EMBL" id="EFY87071.1"/>
    </source>
</evidence>
<dbReference type="SUPFAM" id="SSF47336">
    <property type="entry name" value="ACP-like"/>
    <property type="match status" value="1"/>
</dbReference>
<dbReference type="PROSITE" id="PS00012">
    <property type="entry name" value="PHOSPHOPANTETHEINE"/>
    <property type="match status" value="1"/>
</dbReference>
<dbReference type="EMBL" id="GL698533">
    <property type="protein sequence ID" value="EFY87071.1"/>
    <property type="molecule type" value="Genomic_DNA"/>
</dbReference>
<keyword evidence="7" id="KW-1185">Reference proteome</keyword>
<dbReference type="InterPro" id="IPR000873">
    <property type="entry name" value="AMP-dep_synth/lig_dom"/>
</dbReference>
<dbReference type="AlphaFoldDB" id="E9EAG2"/>
<dbReference type="CDD" id="cd05918">
    <property type="entry name" value="A_NRPS_SidN3_like"/>
    <property type="match status" value="1"/>
</dbReference>
<dbReference type="GO" id="GO:0031177">
    <property type="term" value="F:phosphopantetheine binding"/>
    <property type="evidence" value="ECO:0007669"/>
    <property type="project" value="InterPro"/>
</dbReference>
<gene>
    <name evidence="6" type="ORF">MAC_06860</name>
</gene>
<evidence type="ECO:0000259" key="5">
    <source>
        <dbReference type="PROSITE" id="PS50075"/>
    </source>
</evidence>
<dbReference type="PROSITE" id="PS00455">
    <property type="entry name" value="AMP_BINDING"/>
    <property type="match status" value="1"/>
</dbReference>
<keyword evidence="2" id="KW-0597">Phosphoprotein</keyword>
<proteinExistence type="inferred from homology"/>
<dbReference type="Pfam" id="PF00501">
    <property type="entry name" value="AMP-binding"/>
    <property type="match status" value="1"/>
</dbReference>
<feature type="compositionally biased region" description="Polar residues" evidence="4">
    <location>
        <begin position="969"/>
        <end position="982"/>
    </location>
</feature>
<feature type="region of interest" description="Disordered" evidence="4">
    <location>
        <begin position="1127"/>
        <end position="1173"/>
    </location>
</feature>
<dbReference type="Gene3D" id="3.40.50.12780">
    <property type="entry name" value="N-terminal domain of ligase-like"/>
    <property type="match status" value="1"/>
</dbReference>
<dbReference type="InterPro" id="IPR045851">
    <property type="entry name" value="AMP-bd_C_sf"/>
</dbReference>
<evidence type="ECO:0000256" key="1">
    <source>
        <dbReference type="ARBA" id="ARBA00022450"/>
    </source>
</evidence>
<dbReference type="PROSITE" id="PS50075">
    <property type="entry name" value="CARRIER"/>
    <property type="match status" value="1"/>
</dbReference>
<evidence type="ECO:0000256" key="2">
    <source>
        <dbReference type="ARBA" id="ARBA00022553"/>
    </source>
</evidence>
<dbReference type="eggNOG" id="KOG1178">
    <property type="taxonomic scope" value="Eukaryota"/>
</dbReference>
<dbReference type="KEGG" id="maw:19251171"/>
<feature type="region of interest" description="Disordered" evidence="4">
    <location>
        <begin position="969"/>
        <end position="1005"/>
    </location>
</feature>
<dbReference type="Pfam" id="PF00550">
    <property type="entry name" value="PP-binding"/>
    <property type="match status" value="1"/>
</dbReference>
<dbReference type="PANTHER" id="PTHR44845:SF4">
    <property type="entry name" value="NONRIBOSOMAL PEPTIDE SYNTHASE INPA"/>
    <property type="match status" value="1"/>
</dbReference>
<protein>
    <submittedName>
        <fullName evidence="6">Nonribosomal peptide synthase, putative</fullName>
    </submittedName>
</protein>
<reference evidence="6 7" key="1">
    <citation type="journal article" date="2011" name="PLoS Genet.">
        <title>Genome sequencing and comparative transcriptomics of the model entomopathogenic fungi Metarhizium anisopliae and M. acridum.</title>
        <authorList>
            <person name="Gao Q."/>
            <person name="Jin K."/>
            <person name="Ying S.H."/>
            <person name="Zhang Y."/>
            <person name="Xiao G."/>
            <person name="Shang Y."/>
            <person name="Duan Z."/>
            <person name="Hu X."/>
            <person name="Xie X.Q."/>
            <person name="Zhou G."/>
            <person name="Peng G."/>
            <person name="Luo Z."/>
            <person name="Huang W."/>
            <person name="Wang B."/>
            <person name="Fang W."/>
            <person name="Wang S."/>
            <person name="Zhong Y."/>
            <person name="Ma L.J."/>
            <person name="St Leger R.J."/>
            <person name="Zhao G.P."/>
            <person name="Pei Y."/>
            <person name="Feng M.G."/>
            <person name="Xia Y."/>
            <person name="Wang C."/>
        </authorList>
    </citation>
    <scope>NUCLEOTIDE SEQUENCE [LARGE SCALE GENOMIC DNA]</scope>
    <source>
        <strain evidence="6 7">CQMa 102</strain>
    </source>
</reference>
<dbReference type="SUPFAM" id="SSF51735">
    <property type="entry name" value="NAD(P)-binding Rossmann-fold domains"/>
    <property type="match status" value="1"/>
</dbReference>
<accession>E9EAG2</accession>
<evidence type="ECO:0000256" key="3">
    <source>
        <dbReference type="ARBA" id="ARBA00029454"/>
    </source>
</evidence>
<dbReference type="Gene3D" id="1.10.1200.10">
    <property type="entry name" value="ACP-like"/>
    <property type="match status" value="1"/>
</dbReference>
<dbReference type="PANTHER" id="PTHR44845">
    <property type="entry name" value="CARRIER DOMAIN-CONTAINING PROTEIN"/>
    <property type="match status" value="1"/>
</dbReference>
<evidence type="ECO:0000256" key="4">
    <source>
        <dbReference type="SAM" id="MobiDB-lite"/>
    </source>
</evidence>
<dbReference type="GeneID" id="19251171"/>
<dbReference type="InterPro" id="IPR020806">
    <property type="entry name" value="PKS_PP-bd"/>
</dbReference>
<dbReference type="InterPro" id="IPR036736">
    <property type="entry name" value="ACP-like_sf"/>
</dbReference>
<keyword evidence="1" id="KW-0596">Phosphopantetheine</keyword>
<dbReference type="HOGENOM" id="CLU_000022_60_8_1"/>
<dbReference type="Gene3D" id="3.40.50.720">
    <property type="entry name" value="NAD(P)-binding Rossmann-like Domain"/>
    <property type="match status" value="1"/>
</dbReference>
<name>E9EAG2_METAQ</name>
<feature type="domain" description="Carrier" evidence="5">
    <location>
        <begin position="588"/>
        <end position="666"/>
    </location>
</feature>
<comment type="similarity">
    <text evidence="3">Belongs to the NRP synthetase family.</text>
</comment>
<dbReference type="InterPro" id="IPR013120">
    <property type="entry name" value="FAR_NAD-bd"/>
</dbReference>
<dbReference type="OrthoDB" id="4895341at2759"/>
<dbReference type="InParanoid" id="E9EAG2"/>
<dbReference type="InterPro" id="IPR036291">
    <property type="entry name" value="NAD(P)-bd_dom_sf"/>
</dbReference>
<evidence type="ECO:0000313" key="7">
    <source>
        <dbReference type="Proteomes" id="UP000002499"/>
    </source>
</evidence>
<organism evidence="7">
    <name type="scientific">Metarhizium acridum (strain CQMa 102)</name>
    <dbReference type="NCBI Taxonomy" id="655827"/>
    <lineage>
        <taxon>Eukaryota</taxon>
        <taxon>Fungi</taxon>
        <taxon>Dikarya</taxon>
        <taxon>Ascomycota</taxon>
        <taxon>Pezizomycotina</taxon>
        <taxon>Sordariomycetes</taxon>
        <taxon>Hypocreomycetidae</taxon>
        <taxon>Hypocreales</taxon>
        <taxon>Clavicipitaceae</taxon>
        <taxon>Metarhizium</taxon>
    </lineage>
</organism>
<dbReference type="SUPFAM" id="SSF56801">
    <property type="entry name" value="Acetyl-CoA synthetase-like"/>
    <property type="match status" value="1"/>
</dbReference>
<sequence>MPPLTKTQLDQLWARNSQVPAATSTSVQELIALRAGTQSNQPAITAWDGDYSYGQLMHLASSLADHLARNVCPHHGRVLPIVMEKSKWVPVAMLGALIGGWGIAPLDINTPTARLAIILDMLDPPCILTTSEVRIKVNTVVPALPVDGLGLKDQSLSYTEQPAQRISMSAKVAAVVFTSGSTGSPKGVMLGPECISTAAVCGSQILRLGQGSRVFQFSSFSFDISLHEIFMTLVAGGCLCIPSETERIDSPVEAIKRMQANYICTTPSVMMSVLAEAVASTPIKAIVLTGEALTSRIRPLFYKGLCIFSWYGASECPIVALAPLIEAHWAPSQISCRYPGNCWVVCSEDSDVLCGFGEVGELLVESPMLTLGYLNAPQQTEAAFSVDPAWLNHGHGRVPGRRGRLYRTGDLVRNNQDWTFDYIGRKDTMVKIRGQRVDLSAVEFCIWDYLRLRDLDSPVRVMDVVVEPINSNRDTDSLSVSCFLYVDRQLSLRSPRFSQKCIVKSTTLPCVDIYAPHASLREIQSGIDGALRTTLPAYMVPSLYFELSKVPLTPSGKVDRRLLHSLASQISSHDLLKCRLFSREDHTPPHNDMESALQRLWGEVLGVETTAIDTNRSFLECGGDSLSAILLSKALSREFDLPTKVPQLLRRETTIQYLATLLGQPKCGQTGAEPRMDIATVLKAWVTRLGMVSAGLPTAPCLRNRGSQVLLTGATGYLGTHILGELLNGHWVSKVIVLVRAADVGLAEERVRGVAITAGWWQQSAFCRIEVWVGNLAEPRLGLEQDKWAEISNIDIIIHNGAVVNYSADYDALERANVISTFHLLEAALQSQHLRAFIYISGGIKKGQGQSDAEYLRTLNESEGYSQTKYMSEQLTLAAGRLYHENVQSPSGHGAELNPANRTRTFAVIKPGYIVGDQATGLSNTDDFIWKLVAGAIRMGSFPSDPPGYWLDIAEVTYVARHIAHRAQQGATNASPQLMTPPSSSHSDCSSSSADDSRGNGTTSSTVIFDEMSRGLPVDMFWHAVQSQAQLSLKQMDWDSWIGQAQIELERDNEAHPLWGIQLLLGPSLGNPCGISTEEGRARSMGASGSHGEVEAAVRRCVQYLCKIHFIVLPLKEEAILKSSDPHEKNMVNDIDDGLTGDEEHLPKRRAMGSNPDGRHHPIISRSKLTYWN</sequence>
<dbReference type="STRING" id="655827.E9EAG2"/>
<dbReference type="Gene3D" id="3.30.300.30">
    <property type="match status" value="1"/>
</dbReference>